<reference evidence="5" key="1">
    <citation type="journal article" date="2020" name="mSystems">
        <title>Genome- and Community-Level Interaction Insights into Carbon Utilization and Element Cycling Functions of Hydrothermarchaeota in Hydrothermal Sediment.</title>
        <authorList>
            <person name="Zhou Z."/>
            <person name="Liu Y."/>
            <person name="Xu W."/>
            <person name="Pan J."/>
            <person name="Luo Z.H."/>
            <person name="Li M."/>
        </authorList>
    </citation>
    <scope>NUCLEOTIDE SEQUENCE [LARGE SCALE GENOMIC DNA]</scope>
    <source>
        <strain evidence="5">SpSt-1056</strain>
    </source>
</reference>
<feature type="domain" description="Pyruvate flavodoxin/ferredoxin oxidoreductase pyrimidine binding" evidence="3">
    <location>
        <begin position="19"/>
        <end position="239"/>
    </location>
</feature>
<dbReference type="EMBL" id="DRWN01000070">
    <property type="protein sequence ID" value="HHK69191.1"/>
    <property type="molecule type" value="Genomic_DNA"/>
</dbReference>
<dbReference type="GO" id="GO:0016491">
    <property type="term" value="F:oxidoreductase activity"/>
    <property type="evidence" value="ECO:0007669"/>
    <property type="project" value="UniProtKB-KW"/>
</dbReference>
<name>A0A7C5QEL3_CALS0</name>
<sequence>MQKLVSPVLLAGNEAVALAVKQSDVDVIAAYPITPQTTIVEKLSKYVADGELAARFVSVESEHSALSACVGAAAAGARTFTATSSQGLALMHEVMYIAAGMRLPIVMAVANRALSAPINIHGDHSDIMGSRDAGWIQIFCENVQEAYDRTIQAYRLAEDERVLLPVAVNIDGFTLSHCYEQVTPLEDQNVQKYLLRKPRPVLDFENPVTMGAFSLTNTYFEIKLGQAKALEAAKDVFNSVVEQYPGNKHGMDMLNIFNPEASVKLVCMGSMAGTLRHTIKTYGYRDFGVVSVKMFRPFPHEKLLTALSNAELIAVFDRAVSPGGAANPLAYDVKATLYDAGLRTPVWNVVYGLGGRETTTTAVKSLLTELAEARREGLQASRTVYLQRVGQP</sequence>
<dbReference type="InterPro" id="IPR050722">
    <property type="entry name" value="Pyruvate:ferred/Flavod_OxRd"/>
</dbReference>
<dbReference type="PANTHER" id="PTHR32154">
    <property type="entry name" value="PYRUVATE-FLAVODOXIN OXIDOREDUCTASE-RELATED"/>
    <property type="match status" value="1"/>
</dbReference>
<keyword evidence="2" id="KW-0560">Oxidoreductase</keyword>
<gene>
    <name evidence="5" type="primary">porA</name>
    <name evidence="5" type="ORF">ENM11_08635</name>
</gene>
<dbReference type="Pfam" id="PF17147">
    <property type="entry name" value="PFOR_II"/>
    <property type="match status" value="1"/>
</dbReference>
<proteinExistence type="predicted"/>
<protein>
    <submittedName>
        <fullName evidence="5">Pyruvate ferredoxin oxidoreductase</fullName>
    </submittedName>
</protein>
<dbReference type="GO" id="GO:0006082">
    <property type="term" value="P:organic acid metabolic process"/>
    <property type="evidence" value="ECO:0007669"/>
    <property type="project" value="UniProtKB-ARBA"/>
</dbReference>
<evidence type="ECO:0000256" key="2">
    <source>
        <dbReference type="ARBA" id="ARBA00023002"/>
    </source>
</evidence>
<dbReference type="GO" id="GO:0006979">
    <property type="term" value="P:response to oxidative stress"/>
    <property type="evidence" value="ECO:0007669"/>
    <property type="project" value="TreeGrafter"/>
</dbReference>
<evidence type="ECO:0000259" key="3">
    <source>
        <dbReference type="Pfam" id="PF01855"/>
    </source>
</evidence>
<dbReference type="InterPro" id="IPR029061">
    <property type="entry name" value="THDP-binding"/>
</dbReference>
<dbReference type="Pfam" id="PF01855">
    <property type="entry name" value="POR_N"/>
    <property type="match status" value="1"/>
</dbReference>
<comment type="subunit">
    <text evidence="1">Heterotetramer of one alpha, one beta, one delta and one gamma chain.</text>
</comment>
<dbReference type="SUPFAM" id="SSF52518">
    <property type="entry name" value="Thiamin diphosphate-binding fold (THDP-binding)"/>
    <property type="match status" value="1"/>
</dbReference>
<evidence type="ECO:0000313" key="5">
    <source>
        <dbReference type="EMBL" id="HHK69191.1"/>
    </source>
</evidence>
<organism evidence="5">
    <name type="scientific">Caldiarchaeum subterraneum</name>
    <dbReference type="NCBI Taxonomy" id="311458"/>
    <lineage>
        <taxon>Archaea</taxon>
        <taxon>Nitrososphaerota</taxon>
        <taxon>Candidatus Caldarchaeales</taxon>
        <taxon>Candidatus Caldarchaeaceae</taxon>
        <taxon>Candidatus Caldarchaeum</taxon>
    </lineage>
</organism>
<dbReference type="GO" id="GO:0044272">
    <property type="term" value="P:sulfur compound biosynthetic process"/>
    <property type="evidence" value="ECO:0007669"/>
    <property type="project" value="UniProtKB-ARBA"/>
</dbReference>
<dbReference type="Gene3D" id="3.40.50.920">
    <property type="match status" value="1"/>
</dbReference>
<keyword evidence="5" id="KW-0670">Pyruvate</keyword>
<dbReference type="AlphaFoldDB" id="A0A7C5QEL3"/>
<dbReference type="InterPro" id="IPR033412">
    <property type="entry name" value="PFOR_II"/>
</dbReference>
<dbReference type="PANTHER" id="PTHR32154:SF0">
    <property type="entry name" value="PYRUVATE-FLAVODOXIN OXIDOREDUCTASE-RELATED"/>
    <property type="match status" value="1"/>
</dbReference>
<dbReference type="SUPFAM" id="SSF52922">
    <property type="entry name" value="TK C-terminal domain-like"/>
    <property type="match status" value="1"/>
</dbReference>
<evidence type="ECO:0000256" key="1">
    <source>
        <dbReference type="ARBA" id="ARBA00011595"/>
    </source>
</evidence>
<dbReference type="Gene3D" id="3.40.50.970">
    <property type="match status" value="1"/>
</dbReference>
<dbReference type="FunFam" id="3.40.50.970:FF:000012">
    <property type="entry name" value="Pyruvate:ferredoxin (Flavodoxin) oxidoreductase"/>
    <property type="match status" value="1"/>
</dbReference>
<dbReference type="CDD" id="cd07034">
    <property type="entry name" value="TPP_PYR_PFOR_IOR-alpha_like"/>
    <property type="match status" value="1"/>
</dbReference>
<dbReference type="InterPro" id="IPR002880">
    <property type="entry name" value="Pyrv_Fd/Flavodoxin_OxRdtase_N"/>
</dbReference>
<comment type="caution">
    <text evidence="5">The sequence shown here is derived from an EMBL/GenBank/DDBJ whole genome shotgun (WGS) entry which is preliminary data.</text>
</comment>
<evidence type="ECO:0000259" key="4">
    <source>
        <dbReference type="Pfam" id="PF17147"/>
    </source>
</evidence>
<feature type="domain" description="Pyruvate:ferredoxin oxidoreductase core" evidence="4">
    <location>
        <begin position="261"/>
        <end position="361"/>
    </location>
</feature>
<dbReference type="InterPro" id="IPR009014">
    <property type="entry name" value="Transketo_C/PFOR_II"/>
</dbReference>
<accession>A0A7C5QEL3</accession>